<sequence>MKSFRMMMGATAAMALCGGLFGLAQAQQAPGGTANYWVSADTSSGMAGMASAASAGGVLAALSGRNQESYVHNLQLQLGSPRKPAGEANAEHLPPAGLRAGPSLPLMTPRVERGTHEGPWPANMEKPKGRMLIYWGCGDRARPNQPVVIDFAALTSGKVPPAFANANIRTMSPPSSSTSTTYGEWPNQKSETRVPANGSLVGEHVVRGNYTPEIRFTIAPGQDYLDPVRLTSNSAAASGAVPVTWSPVTGARAWFASTMGSGQNGDFVMWSSSEAQMAAMMMDYLPEAEIARLVQQKVLLPATADRCTVPAEVAAAAPQSMLSVIAFGNISDFSHPVRPAKAPASWRPDWTVKVRTKSTYMGMLGMDMEAMMRGDDRRSESNSPEEAQPRRKKASPLRRGLGKLLGED</sequence>
<dbReference type="EMBL" id="JAVUPU010000001">
    <property type="protein sequence ID" value="MDT9597571.1"/>
    <property type="molecule type" value="Genomic_DNA"/>
</dbReference>
<name>A0ABU3Q2C1_9SPHN</name>
<dbReference type="RefSeq" id="WP_315722902.1">
    <property type="nucleotide sequence ID" value="NZ_JAVUPU010000001.1"/>
</dbReference>
<feature type="compositionally biased region" description="Low complexity" evidence="1">
    <location>
        <begin position="172"/>
        <end position="181"/>
    </location>
</feature>
<evidence type="ECO:0000256" key="2">
    <source>
        <dbReference type="SAM" id="SignalP"/>
    </source>
</evidence>
<keyword evidence="4" id="KW-1185">Reference proteome</keyword>
<evidence type="ECO:0000313" key="3">
    <source>
        <dbReference type="EMBL" id="MDT9597571.1"/>
    </source>
</evidence>
<comment type="caution">
    <text evidence="3">The sequence shown here is derived from an EMBL/GenBank/DDBJ whole genome shotgun (WGS) entry which is preliminary data.</text>
</comment>
<evidence type="ECO:0000313" key="4">
    <source>
        <dbReference type="Proteomes" id="UP001259572"/>
    </source>
</evidence>
<feature type="signal peptide" evidence="2">
    <location>
        <begin position="1"/>
        <end position="26"/>
    </location>
</feature>
<reference evidence="3 4" key="1">
    <citation type="submission" date="2023-05" db="EMBL/GenBank/DDBJ databases">
        <authorList>
            <person name="Guo Y."/>
        </authorList>
    </citation>
    <scope>NUCLEOTIDE SEQUENCE [LARGE SCALE GENOMIC DNA]</scope>
    <source>
        <strain evidence="3 4">GR2756</strain>
    </source>
</reference>
<feature type="compositionally biased region" description="Basic and acidic residues" evidence="1">
    <location>
        <begin position="371"/>
        <end position="380"/>
    </location>
</feature>
<proteinExistence type="predicted"/>
<gene>
    <name evidence="3" type="ORF">RQX22_01230</name>
</gene>
<evidence type="ECO:0000256" key="1">
    <source>
        <dbReference type="SAM" id="MobiDB-lite"/>
    </source>
</evidence>
<feature type="region of interest" description="Disordered" evidence="1">
    <location>
        <begin position="165"/>
        <end position="195"/>
    </location>
</feature>
<protein>
    <submittedName>
        <fullName evidence="3">Uncharacterized protein</fullName>
    </submittedName>
</protein>
<feature type="region of interest" description="Disordered" evidence="1">
    <location>
        <begin position="80"/>
        <end position="104"/>
    </location>
</feature>
<dbReference type="Proteomes" id="UP001259572">
    <property type="component" value="Unassembled WGS sequence"/>
</dbReference>
<accession>A0ABU3Q2C1</accession>
<keyword evidence="2" id="KW-0732">Signal</keyword>
<organism evidence="3 4">
    <name type="scientific">Sphingosinicella rhizophila</name>
    <dbReference type="NCBI Taxonomy" id="3050082"/>
    <lineage>
        <taxon>Bacteria</taxon>
        <taxon>Pseudomonadati</taxon>
        <taxon>Pseudomonadota</taxon>
        <taxon>Alphaproteobacteria</taxon>
        <taxon>Sphingomonadales</taxon>
        <taxon>Sphingosinicellaceae</taxon>
        <taxon>Sphingosinicella</taxon>
    </lineage>
</organism>
<feature type="chain" id="PRO_5046471935" evidence="2">
    <location>
        <begin position="27"/>
        <end position="408"/>
    </location>
</feature>
<feature type="region of interest" description="Disordered" evidence="1">
    <location>
        <begin position="371"/>
        <end position="408"/>
    </location>
</feature>